<dbReference type="AlphaFoldDB" id="A0AAD8ZEP3"/>
<dbReference type="EMBL" id="JAROKS010000013">
    <property type="protein sequence ID" value="KAK1797677.1"/>
    <property type="molecule type" value="Genomic_DNA"/>
</dbReference>
<gene>
    <name evidence="5" type="ORF">P4O66_008045</name>
</gene>
<feature type="domain" description="Fibronectin type-III" evidence="3">
    <location>
        <begin position="20"/>
        <end position="116"/>
    </location>
</feature>
<evidence type="ECO:0000256" key="2">
    <source>
        <dbReference type="SAM" id="Phobius"/>
    </source>
</evidence>
<dbReference type="InterPro" id="IPR003961">
    <property type="entry name" value="FN3_dom"/>
</dbReference>
<dbReference type="SUPFAM" id="SSF49265">
    <property type="entry name" value="Fibronectin type III"/>
    <property type="match status" value="2"/>
</dbReference>
<keyword evidence="2" id="KW-0472">Membrane</keyword>
<dbReference type="Proteomes" id="UP001239994">
    <property type="component" value="Unassembled WGS sequence"/>
</dbReference>
<comment type="caution">
    <text evidence="5">The sequence shown here is derived from an EMBL/GenBank/DDBJ whole genome shotgun (WGS) entry which is preliminary data.</text>
</comment>
<feature type="compositionally biased region" description="Polar residues" evidence="1">
    <location>
        <begin position="348"/>
        <end position="369"/>
    </location>
</feature>
<keyword evidence="2" id="KW-0812">Transmembrane</keyword>
<dbReference type="InterPro" id="IPR036116">
    <property type="entry name" value="FN3_sf"/>
</dbReference>
<proteinExistence type="predicted"/>
<feature type="transmembrane region" description="Helical" evidence="2">
    <location>
        <begin position="237"/>
        <end position="260"/>
    </location>
</feature>
<sequence>ICIYEYDKMAIMCGIPQGSVLVCSELPSPENVTLDTLNTNYVLKWNWDEDNIKRITFTTQYLPKFKITKPKHKQNWKSACGVTFKHICDFTAVQLHYYGVWLLRVRAQSGKLVSNWVQIEFCPDRDAQLGPPSRVDVTPVNGHLQVSITDPMTNTNISMRELLPNLSYLTQYWEHLSQTQKPKSLLHQSNLVILPELASWTWYCIRVQSHETFYNKTSVFSPTYCVQTDGPVPSWQIFLYFLLSLVLCFLFVVALGYGFYKLFTVVKNTLYPAVPLPAHIHQYLCISTSSDMPHLLTTELEVEHCCDRLDVISKLAVTDIILEIHTSTEDSGLGPEHSNAPHTRHSSGDSGVYSTVEDSGSDRSAPQNWVQEVKLQAVNRGILTREPGDKEAGQEQDLCITETILT</sequence>
<feature type="domain" description="Interferon/interleukin receptor" evidence="4">
    <location>
        <begin position="128"/>
        <end position="228"/>
    </location>
</feature>
<reference evidence="5" key="1">
    <citation type="submission" date="2023-03" db="EMBL/GenBank/DDBJ databases">
        <title>Electrophorus voltai genome.</title>
        <authorList>
            <person name="Bian C."/>
        </authorList>
    </citation>
    <scope>NUCLEOTIDE SEQUENCE</scope>
    <source>
        <strain evidence="5">CB-2022</strain>
        <tissue evidence="5">Muscle</tissue>
    </source>
</reference>
<evidence type="ECO:0000259" key="4">
    <source>
        <dbReference type="Pfam" id="PF09294"/>
    </source>
</evidence>
<protein>
    <recommendedName>
        <fullName evidence="7">Fibronectin type-III domain-containing protein</fullName>
    </recommendedName>
</protein>
<dbReference type="PANTHER" id="PTHR20859">
    <property type="entry name" value="INTERFERON/INTERLEUKIN RECEPTOR"/>
    <property type="match status" value="1"/>
</dbReference>
<evidence type="ECO:0000256" key="1">
    <source>
        <dbReference type="SAM" id="MobiDB-lite"/>
    </source>
</evidence>
<dbReference type="Pfam" id="PF09294">
    <property type="entry name" value="Interfer-bind"/>
    <property type="match status" value="1"/>
</dbReference>
<feature type="non-terminal residue" evidence="5">
    <location>
        <position position="1"/>
    </location>
</feature>
<evidence type="ECO:0000313" key="5">
    <source>
        <dbReference type="EMBL" id="KAK1797677.1"/>
    </source>
</evidence>
<evidence type="ECO:0000313" key="6">
    <source>
        <dbReference type="Proteomes" id="UP001239994"/>
    </source>
</evidence>
<dbReference type="Gene3D" id="2.60.40.10">
    <property type="entry name" value="Immunoglobulins"/>
    <property type="match status" value="2"/>
</dbReference>
<dbReference type="PANTHER" id="PTHR20859:SF85">
    <property type="entry name" value="INTERFERON ALPHA_BETA RECEPTOR 1 ISOFORM X1"/>
    <property type="match status" value="1"/>
</dbReference>
<evidence type="ECO:0008006" key="7">
    <source>
        <dbReference type="Google" id="ProtNLM"/>
    </source>
</evidence>
<dbReference type="InterPro" id="IPR050650">
    <property type="entry name" value="Type-II_Cytokine-TF_Rcpt"/>
</dbReference>
<keyword evidence="2" id="KW-1133">Transmembrane helix</keyword>
<evidence type="ECO:0000259" key="3">
    <source>
        <dbReference type="Pfam" id="PF01108"/>
    </source>
</evidence>
<dbReference type="GO" id="GO:0005886">
    <property type="term" value="C:plasma membrane"/>
    <property type="evidence" value="ECO:0007669"/>
    <property type="project" value="TreeGrafter"/>
</dbReference>
<accession>A0AAD8ZEP3</accession>
<dbReference type="InterPro" id="IPR015373">
    <property type="entry name" value="Interferon/interleukin_rcp_dom"/>
</dbReference>
<organism evidence="5 6">
    <name type="scientific">Electrophorus voltai</name>
    <dbReference type="NCBI Taxonomy" id="2609070"/>
    <lineage>
        <taxon>Eukaryota</taxon>
        <taxon>Metazoa</taxon>
        <taxon>Chordata</taxon>
        <taxon>Craniata</taxon>
        <taxon>Vertebrata</taxon>
        <taxon>Euteleostomi</taxon>
        <taxon>Actinopterygii</taxon>
        <taxon>Neopterygii</taxon>
        <taxon>Teleostei</taxon>
        <taxon>Ostariophysi</taxon>
        <taxon>Gymnotiformes</taxon>
        <taxon>Gymnotoidei</taxon>
        <taxon>Gymnotidae</taxon>
        <taxon>Electrophorus</taxon>
    </lineage>
</organism>
<dbReference type="Pfam" id="PF01108">
    <property type="entry name" value="Tissue_fac"/>
    <property type="match status" value="1"/>
</dbReference>
<keyword evidence="6" id="KW-1185">Reference proteome</keyword>
<name>A0AAD8ZEP3_9TELE</name>
<feature type="region of interest" description="Disordered" evidence="1">
    <location>
        <begin position="329"/>
        <end position="369"/>
    </location>
</feature>
<dbReference type="InterPro" id="IPR013783">
    <property type="entry name" value="Ig-like_fold"/>
</dbReference>
<dbReference type="GO" id="GO:0004904">
    <property type="term" value="F:interferon receptor activity"/>
    <property type="evidence" value="ECO:0007669"/>
    <property type="project" value="TreeGrafter"/>
</dbReference>